<dbReference type="Proteomes" id="UP000092445">
    <property type="component" value="Unassembled WGS sequence"/>
</dbReference>
<organism evidence="1 2">
    <name type="scientific">Glossina pallidipes</name>
    <name type="common">Tsetse fly</name>
    <dbReference type="NCBI Taxonomy" id="7398"/>
    <lineage>
        <taxon>Eukaryota</taxon>
        <taxon>Metazoa</taxon>
        <taxon>Ecdysozoa</taxon>
        <taxon>Arthropoda</taxon>
        <taxon>Hexapoda</taxon>
        <taxon>Insecta</taxon>
        <taxon>Pterygota</taxon>
        <taxon>Neoptera</taxon>
        <taxon>Endopterygota</taxon>
        <taxon>Diptera</taxon>
        <taxon>Brachycera</taxon>
        <taxon>Muscomorpha</taxon>
        <taxon>Hippoboscoidea</taxon>
        <taxon>Glossinidae</taxon>
        <taxon>Glossina</taxon>
    </lineage>
</organism>
<protein>
    <submittedName>
        <fullName evidence="1">Uncharacterized protein</fullName>
    </submittedName>
</protein>
<name>A0A1B0A7P3_GLOPL</name>
<accession>A0A1B0A7P3</accession>
<reference evidence="1" key="2">
    <citation type="submission" date="2020-05" db="UniProtKB">
        <authorList>
            <consortium name="EnsemblMetazoa"/>
        </authorList>
    </citation>
    <scope>IDENTIFICATION</scope>
    <source>
        <strain evidence="1">IAEA</strain>
    </source>
</reference>
<dbReference type="EnsemblMetazoa" id="GPAI036867-RA">
    <property type="protein sequence ID" value="GPAI036867-PA"/>
    <property type="gene ID" value="GPAI036867"/>
</dbReference>
<dbReference type="VEuPathDB" id="VectorBase:GPAI036867"/>
<evidence type="ECO:0000313" key="1">
    <source>
        <dbReference type="EnsemblMetazoa" id="GPAI036867-PA"/>
    </source>
</evidence>
<proteinExistence type="predicted"/>
<reference evidence="2" key="1">
    <citation type="submission" date="2014-03" db="EMBL/GenBank/DDBJ databases">
        <authorList>
            <person name="Aksoy S."/>
            <person name="Warren W."/>
            <person name="Wilson R.K."/>
        </authorList>
    </citation>
    <scope>NUCLEOTIDE SEQUENCE [LARGE SCALE GENOMIC DNA]</scope>
    <source>
        <strain evidence="2">IAEA</strain>
    </source>
</reference>
<sequence>MALTKAGIQLNDNEDIVLPCDYIIFVNIIPELQKFPFKMNLFLTSIDFVVVLVLMGVREAITLQIVNTVGSIWFLANSRTTTELVLLLLGIVVTTTEGRLS</sequence>
<keyword evidence="2" id="KW-1185">Reference proteome</keyword>
<dbReference type="AlphaFoldDB" id="A0A1B0A7P3"/>
<evidence type="ECO:0000313" key="2">
    <source>
        <dbReference type="Proteomes" id="UP000092445"/>
    </source>
</evidence>